<dbReference type="OrthoDB" id="265728at2"/>
<sequence length="173" mass="19542">MNELEGEWELVGYFHKTDEIEYDDADDGSNVTEIRAWLQGAEPTNASLEAAQPRAGLQLAIQRGAFRESVENFSELMFDVSGVQVNDYQPMSGQLATINSVAFLVPEGVPEFARTEPAEDIVVRYDDGDTLVCDSMRIVDGMLVRQTSVVTDEIYLERMLLMYRRADDRHAQR</sequence>
<dbReference type="Proteomes" id="UP000325286">
    <property type="component" value="Chromosome"/>
</dbReference>
<dbReference type="RefSeq" id="WP_068140570.1">
    <property type="nucleotide sequence ID" value="NZ_CP042914.1"/>
</dbReference>
<dbReference type="KEGG" id="rul:UC8_08910"/>
<evidence type="ECO:0000313" key="2">
    <source>
        <dbReference type="Proteomes" id="UP000325286"/>
    </source>
</evidence>
<evidence type="ECO:0000313" key="1">
    <source>
        <dbReference type="EMBL" id="QEG38931.1"/>
    </source>
</evidence>
<proteinExistence type="predicted"/>
<gene>
    <name evidence="1" type="ORF">UC8_08910</name>
</gene>
<evidence type="ECO:0008006" key="3">
    <source>
        <dbReference type="Google" id="ProtNLM"/>
    </source>
</evidence>
<dbReference type="AlphaFoldDB" id="A0A5B9QY88"/>
<dbReference type="EMBL" id="CP042914">
    <property type="protein sequence ID" value="QEG38931.1"/>
    <property type="molecule type" value="Genomic_DNA"/>
</dbReference>
<protein>
    <recommendedName>
        <fullName evidence="3">Lipocalin-like domain-containing protein</fullName>
    </recommendedName>
</protein>
<organism evidence="1 2">
    <name type="scientific">Roseimaritima ulvae</name>
    <dbReference type="NCBI Taxonomy" id="980254"/>
    <lineage>
        <taxon>Bacteria</taxon>
        <taxon>Pseudomonadati</taxon>
        <taxon>Planctomycetota</taxon>
        <taxon>Planctomycetia</taxon>
        <taxon>Pirellulales</taxon>
        <taxon>Pirellulaceae</taxon>
        <taxon>Roseimaritima</taxon>
    </lineage>
</organism>
<reference evidence="1 2" key="1">
    <citation type="submission" date="2019-08" db="EMBL/GenBank/DDBJ databases">
        <title>Deep-cultivation of Planctomycetes and their phenomic and genomic characterization uncovers novel biology.</title>
        <authorList>
            <person name="Wiegand S."/>
            <person name="Jogler M."/>
            <person name="Boedeker C."/>
            <person name="Pinto D."/>
            <person name="Vollmers J."/>
            <person name="Rivas-Marin E."/>
            <person name="Kohn T."/>
            <person name="Peeters S.H."/>
            <person name="Heuer A."/>
            <person name="Rast P."/>
            <person name="Oberbeckmann S."/>
            <person name="Bunk B."/>
            <person name="Jeske O."/>
            <person name="Meyerdierks A."/>
            <person name="Storesund J.E."/>
            <person name="Kallscheuer N."/>
            <person name="Luecker S."/>
            <person name="Lage O.M."/>
            <person name="Pohl T."/>
            <person name="Merkel B.J."/>
            <person name="Hornburger P."/>
            <person name="Mueller R.-W."/>
            <person name="Bruemmer F."/>
            <person name="Labrenz M."/>
            <person name="Spormann A.M."/>
            <person name="Op den Camp H."/>
            <person name="Overmann J."/>
            <person name="Amann R."/>
            <person name="Jetten M.S.M."/>
            <person name="Mascher T."/>
            <person name="Medema M.H."/>
            <person name="Devos D.P."/>
            <person name="Kaster A.-K."/>
            <person name="Ovreas L."/>
            <person name="Rohde M."/>
            <person name="Galperin M.Y."/>
            <person name="Jogler C."/>
        </authorList>
    </citation>
    <scope>NUCLEOTIDE SEQUENCE [LARGE SCALE GENOMIC DNA]</scope>
    <source>
        <strain evidence="1 2">UC8</strain>
    </source>
</reference>
<accession>A0A5B9QY88</accession>
<name>A0A5B9QY88_9BACT</name>
<keyword evidence="2" id="KW-1185">Reference proteome</keyword>